<comment type="caution">
    <text evidence="7">The sequence shown here is derived from an EMBL/GenBank/DDBJ whole genome shotgun (WGS) entry which is preliminary data.</text>
</comment>
<evidence type="ECO:0000256" key="2">
    <source>
        <dbReference type="ARBA" id="ARBA00022574"/>
    </source>
</evidence>
<sequence>MAPTVPSTPFDFPRLRVSVHLDDDTRYLSQDDAVAEFFDVKFCPYQPLNAKPIFAAVSKKHIVVCRLTETIDDSHPCEIISLIRDDDLAARNYYCTWTRDAATGKPLLCYGGEDAKIKVYDIIDQKLVNCLVGHGGEICDVVTSPRDPLIIASCSDDTTVRIWSLDPKHEKQPCLCILGGEGHYWNLLTLAWHDTGRYILSAGHDQIINLWTVPDLPTEPTDRPVEVHYPHFSTSEVHSSLVDCVAFFGDYILSRACHDDVIVLWKIEGFSSQDDPLPQSMAPTTINPANLTRSAFNPGVSAECPAPYTRLMEFATPGCGPQFFMRFKLHFVPEQNPVLAFCNANGKIFFWDFEQITGFYDHVKEVERKDPNAPMTKPGWLNAVNHRINSGTKTEPTVRERKAAGKAHTELERIPAFANTYNKETLSKWGEMYSVGNPQTPLKAHKVEISGASTFVGRQVAWSLDGKWCVVVGSSNFALVMQRWPPKRET</sequence>
<evidence type="ECO:0000256" key="6">
    <source>
        <dbReference type="PROSITE-ProRule" id="PRU00221"/>
    </source>
</evidence>
<dbReference type="PROSITE" id="PS50082">
    <property type="entry name" value="WD_REPEATS_2"/>
    <property type="match status" value="2"/>
</dbReference>
<keyword evidence="2 6" id="KW-0853">WD repeat</keyword>
<dbReference type="SUPFAM" id="SSF50978">
    <property type="entry name" value="WD40 repeat-like"/>
    <property type="match status" value="1"/>
</dbReference>
<dbReference type="RefSeq" id="XP_038750840.1">
    <property type="nucleotide sequence ID" value="XM_038884248.1"/>
</dbReference>
<dbReference type="Gene3D" id="2.130.10.10">
    <property type="entry name" value="YVTN repeat-like/Quinoprotein amine dehydrogenase"/>
    <property type="match status" value="1"/>
</dbReference>
<keyword evidence="5" id="KW-0804">Transcription</keyword>
<keyword evidence="3" id="KW-0677">Repeat</keyword>
<dbReference type="Pfam" id="PF00400">
    <property type="entry name" value="WD40"/>
    <property type="match status" value="2"/>
</dbReference>
<name>A0A9P6IFA3_9PEZI</name>
<dbReference type="PROSITE" id="PS50294">
    <property type="entry name" value="WD_REPEATS_REGION"/>
    <property type="match status" value="1"/>
</dbReference>
<dbReference type="Proteomes" id="UP000781932">
    <property type="component" value="Unassembled WGS sequence"/>
</dbReference>
<dbReference type="InterPro" id="IPR051243">
    <property type="entry name" value="PcG_WD-repeat"/>
</dbReference>
<evidence type="ECO:0000256" key="5">
    <source>
        <dbReference type="ARBA" id="ARBA00023163"/>
    </source>
</evidence>
<organism evidence="7 8">
    <name type="scientific">Colletotrichum karsti</name>
    <dbReference type="NCBI Taxonomy" id="1095194"/>
    <lineage>
        <taxon>Eukaryota</taxon>
        <taxon>Fungi</taxon>
        <taxon>Dikarya</taxon>
        <taxon>Ascomycota</taxon>
        <taxon>Pezizomycotina</taxon>
        <taxon>Sordariomycetes</taxon>
        <taxon>Hypocreomycetidae</taxon>
        <taxon>Glomerellales</taxon>
        <taxon>Glomerellaceae</taxon>
        <taxon>Colletotrichum</taxon>
        <taxon>Colletotrichum boninense species complex</taxon>
    </lineage>
</organism>
<dbReference type="OrthoDB" id="7318948at2759"/>
<feature type="repeat" description="WD" evidence="6">
    <location>
        <begin position="131"/>
        <end position="166"/>
    </location>
</feature>
<gene>
    <name evidence="7" type="ORF">CkaCkLH20_01529</name>
</gene>
<protein>
    <recommendedName>
        <fullName evidence="9">WD domain-containing protein</fullName>
    </recommendedName>
</protein>
<feature type="repeat" description="WD" evidence="6">
    <location>
        <begin position="180"/>
        <end position="213"/>
    </location>
</feature>
<dbReference type="PANTHER" id="PTHR10253">
    <property type="entry name" value="POLYCOMB PROTEIN"/>
    <property type="match status" value="1"/>
</dbReference>
<dbReference type="SMART" id="SM00320">
    <property type="entry name" value="WD40"/>
    <property type="match status" value="3"/>
</dbReference>
<evidence type="ECO:0000313" key="8">
    <source>
        <dbReference type="Proteomes" id="UP000781932"/>
    </source>
</evidence>
<evidence type="ECO:0000256" key="4">
    <source>
        <dbReference type="ARBA" id="ARBA00023015"/>
    </source>
</evidence>
<dbReference type="InterPro" id="IPR001680">
    <property type="entry name" value="WD40_rpt"/>
</dbReference>
<evidence type="ECO:0008006" key="9">
    <source>
        <dbReference type="Google" id="ProtNLM"/>
    </source>
</evidence>
<dbReference type="EMBL" id="JAATWM020000003">
    <property type="protein sequence ID" value="KAF9881379.1"/>
    <property type="molecule type" value="Genomic_DNA"/>
</dbReference>
<dbReference type="AlphaFoldDB" id="A0A9P6IFA3"/>
<evidence type="ECO:0000256" key="1">
    <source>
        <dbReference type="ARBA" id="ARBA00008075"/>
    </source>
</evidence>
<keyword evidence="8" id="KW-1185">Reference proteome</keyword>
<dbReference type="GeneID" id="62157322"/>
<accession>A0A9P6IFA3</accession>
<keyword evidence="4" id="KW-0805">Transcription regulation</keyword>
<dbReference type="InterPro" id="IPR036322">
    <property type="entry name" value="WD40_repeat_dom_sf"/>
</dbReference>
<evidence type="ECO:0000256" key="3">
    <source>
        <dbReference type="ARBA" id="ARBA00022737"/>
    </source>
</evidence>
<evidence type="ECO:0000313" key="7">
    <source>
        <dbReference type="EMBL" id="KAF9881379.1"/>
    </source>
</evidence>
<reference evidence="7" key="2">
    <citation type="submission" date="2020-11" db="EMBL/GenBank/DDBJ databases">
        <title>Whole genome sequencing of Colletotrichum sp.</title>
        <authorList>
            <person name="Li H."/>
        </authorList>
    </citation>
    <scope>NUCLEOTIDE SEQUENCE</scope>
    <source>
        <strain evidence="7">CkLH20</strain>
    </source>
</reference>
<reference evidence="7" key="1">
    <citation type="submission" date="2020-03" db="EMBL/GenBank/DDBJ databases">
        <authorList>
            <person name="He L."/>
        </authorList>
    </citation>
    <scope>NUCLEOTIDE SEQUENCE</scope>
    <source>
        <strain evidence="7">CkLH20</strain>
    </source>
</reference>
<dbReference type="InterPro" id="IPR015943">
    <property type="entry name" value="WD40/YVTN_repeat-like_dom_sf"/>
</dbReference>
<comment type="similarity">
    <text evidence="1">Belongs to the WD repeat ESC family.</text>
</comment>
<proteinExistence type="inferred from homology"/>